<gene>
    <name evidence="2" type="ORF">CBER1_11638</name>
</gene>
<dbReference type="AlphaFoldDB" id="A0A2S6CM83"/>
<dbReference type="EMBL" id="PNEN01000204">
    <property type="protein sequence ID" value="PPJ60829.1"/>
    <property type="molecule type" value="Genomic_DNA"/>
</dbReference>
<evidence type="ECO:0000256" key="1">
    <source>
        <dbReference type="SAM" id="MobiDB-lite"/>
    </source>
</evidence>
<comment type="caution">
    <text evidence="2">The sequence shown here is derived from an EMBL/GenBank/DDBJ whole genome shotgun (WGS) entry which is preliminary data.</text>
</comment>
<sequence>MERLALAAINKVPYVAFGPAHCFVRPTGRGTRPVYLATKNCGNFLATISDAIVSYMVLHPFEESNFQIMLGAAVGGLIRYVGWSDQAAVPLEAHERTNDLEFQLDPHLHSQQLTYSELVMLLNKAAKKRRNELHSTHKVSQGKSPIYCFEAPHQLVRWLKEGPSRGDRGTTYFDTTPDAGLSGPVSAKDNSAPDIVLEGKDLVSKKRRLDWDYLSTSFYNPDQDTEEARLPSEESGAPDAATC</sequence>
<reference evidence="3" key="1">
    <citation type="journal article" date="2017" name="bioRxiv">
        <title>Conservation of a gene cluster reveals novel cercosporin biosynthetic mechanisms and extends production to the genus Colletotrichum.</title>
        <authorList>
            <person name="de Jonge R."/>
            <person name="Ebert M.K."/>
            <person name="Huitt-Roehl C.R."/>
            <person name="Pal P."/>
            <person name="Suttle J.C."/>
            <person name="Spanner R.E."/>
            <person name="Neubauer J.D."/>
            <person name="Jurick W.M.II."/>
            <person name="Stott K.A."/>
            <person name="Secor G.A."/>
            <person name="Thomma B.P.H.J."/>
            <person name="Van de Peer Y."/>
            <person name="Townsend C.A."/>
            <person name="Bolton M.D."/>
        </authorList>
    </citation>
    <scope>NUCLEOTIDE SEQUENCE [LARGE SCALE GENOMIC DNA]</scope>
    <source>
        <strain evidence="3">CBS538.71</strain>
    </source>
</reference>
<dbReference type="OrthoDB" id="3651199at2759"/>
<organism evidence="2 3">
    <name type="scientific">Cercospora berteroae</name>
    <dbReference type="NCBI Taxonomy" id="357750"/>
    <lineage>
        <taxon>Eukaryota</taxon>
        <taxon>Fungi</taxon>
        <taxon>Dikarya</taxon>
        <taxon>Ascomycota</taxon>
        <taxon>Pezizomycotina</taxon>
        <taxon>Dothideomycetes</taxon>
        <taxon>Dothideomycetidae</taxon>
        <taxon>Mycosphaerellales</taxon>
        <taxon>Mycosphaerellaceae</taxon>
        <taxon>Cercospora</taxon>
    </lineage>
</organism>
<accession>A0A2S6CM83</accession>
<feature type="region of interest" description="Disordered" evidence="1">
    <location>
        <begin position="217"/>
        <end position="243"/>
    </location>
</feature>
<evidence type="ECO:0000313" key="2">
    <source>
        <dbReference type="EMBL" id="PPJ60829.1"/>
    </source>
</evidence>
<proteinExistence type="predicted"/>
<dbReference type="Proteomes" id="UP000237631">
    <property type="component" value="Unassembled WGS sequence"/>
</dbReference>
<protein>
    <submittedName>
        <fullName evidence="2">Uncharacterized protein</fullName>
    </submittedName>
</protein>
<name>A0A2S6CM83_9PEZI</name>
<keyword evidence="3" id="KW-1185">Reference proteome</keyword>
<feature type="region of interest" description="Disordered" evidence="1">
    <location>
        <begin position="167"/>
        <end position="187"/>
    </location>
</feature>
<evidence type="ECO:0000313" key="3">
    <source>
        <dbReference type="Proteomes" id="UP000237631"/>
    </source>
</evidence>